<reference evidence="1 2" key="1">
    <citation type="submission" date="2019-02" db="EMBL/GenBank/DDBJ databases">
        <title>Deep-cultivation of Planctomycetes and their phenomic and genomic characterization uncovers novel biology.</title>
        <authorList>
            <person name="Wiegand S."/>
            <person name="Jogler M."/>
            <person name="Boedeker C."/>
            <person name="Pinto D."/>
            <person name="Vollmers J."/>
            <person name="Rivas-Marin E."/>
            <person name="Kohn T."/>
            <person name="Peeters S.H."/>
            <person name="Heuer A."/>
            <person name="Rast P."/>
            <person name="Oberbeckmann S."/>
            <person name="Bunk B."/>
            <person name="Jeske O."/>
            <person name="Meyerdierks A."/>
            <person name="Storesund J.E."/>
            <person name="Kallscheuer N."/>
            <person name="Luecker S."/>
            <person name="Lage O.M."/>
            <person name="Pohl T."/>
            <person name="Merkel B.J."/>
            <person name="Hornburger P."/>
            <person name="Mueller R.-W."/>
            <person name="Bruemmer F."/>
            <person name="Labrenz M."/>
            <person name="Spormann A.M."/>
            <person name="Op den Camp H."/>
            <person name="Overmann J."/>
            <person name="Amann R."/>
            <person name="Jetten M.S.M."/>
            <person name="Mascher T."/>
            <person name="Medema M.H."/>
            <person name="Devos D.P."/>
            <person name="Kaster A.-K."/>
            <person name="Ovreas L."/>
            <person name="Rohde M."/>
            <person name="Galperin M.Y."/>
            <person name="Jogler C."/>
        </authorList>
    </citation>
    <scope>NUCLEOTIDE SEQUENCE [LARGE SCALE GENOMIC DNA]</scope>
    <source>
        <strain evidence="1 2">Poly30</strain>
    </source>
</reference>
<dbReference type="Pfam" id="PF05258">
    <property type="entry name" value="DciA"/>
    <property type="match status" value="1"/>
</dbReference>
<organism evidence="1 2">
    <name type="scientific">Saltatorellus ferox</name>
    <dbReference type="NCBI Taxonomy" id="2528018"/>
    <lineage>
        <taxon>Bacteria</taxon>
        <taxon>Pseudomonadati</taxon>
        <taxon>Planctomycetota</taxon>
        <taxon>Planctomycetia</taxon>
        <taxon>Planctomycetia incertae sedis</taxon>
        <taxon>Saltatorellus</taxon>
    </lineage>
</organism>
<sequence length="112" mass="12488">MINLGPRRVEEPARGLIKPMEESVVEYLQISGLLQRKKAAPAIAAWDEAAGPELSERARAVSFRRGILTIEVESSTLLSELRGFASEDLRARADALLEDASIRKLSFKLKRR</sequence>
<evidence type="ECO:0008006" key="3">
    <source>
        <dbReference type="Google" id="ProtNLM"/>
    </source>
</evidence>
<evidence type="ECO:0000313" key="1">
    <source>
        <dbReference type="EMBL" id="QDV04512.1"/>
    </source>
</evidence>
<protein>
    <recommendedName>
        <fullName evidence="3">DUF721 domain-containing protein</fullName>
    </recommendedName>
</protein>
<dbReference type="InterPro" id="IPR007922">
    <property type="entry name" value="DciA-like"/>
</dbReference>
<name>A0A518EK98_9BACT</name>
<evidence type="ECO:0000313" key="2">
    <source>
        <dbReference type="Proteomes" id="UP000320390"/>
    </source>
</evidence>
<dbReference type="EMBL" id="CP036434">
    <property type="protein sequence ID" value="QDV04512.1"/>
    <property type="molecule type" value="Genomic_DNA"/>
</dbReference>
<dbReference type="Proteomes" id="UP000320390">
    <property type="component" value="Chromosome"/>
</dbReference>
<proteinExistence type="predicted"/>
<accession>A0A518EK98</accession>
<dbReference type="AlphaFoldDB" id="A0A518EK98"/>
<gene>
    <name evidence="1" type="ORF">Poly30_00030</name>
</gene>
<keyword evidence="2" id="KW-1185">Reference proteome</keyword>